<dbReference type="EC" id="3.5.1.28" evidence="4"/>
<reference evidence="12" key="1">
    <citation type="submission" date="2010-04" db="EMBL/GenBank/DDBJ databases">
        <title>Complete genome sequence of Nitrosococcus halophilus Nc4, a salt-adapted, aerobic obligate ammonia-oxidizing sulfur purple bacterium.</title>
        <authorList>
            <consortium name="US DOE Joint Genome Institute"/>
            <person name="Campbell M.A."/>
            <person name="Malfatti S.A."/>
            <person name="Chain P.S.G."/>
            <person name="Heidelberg J.F."/>
            <person name="Ward B.B."/>
            <person name="Klotz M.G."/>
        </authorList>
    </citation>
    <scope>NUCLEOTIDE SEQUENCE [LARGE SCALE GENOMIC DNA]</scope>
    <source>
        <strain evidence="12">Nc4</strain>
    </source>
</reference>
<name>D5C1A7_NITHN</name>
<evidence type="ECO:0000256" key="2">
    <source>
        <dbReference type="ARBA" id="ARBA00004418"/>
    </source>
</evidence>
<dbReference type="GO" id="GO:0009253">
    <property type="term" value="P:peptidoglycan catabolic process"/>
    <property type="evidence" value="ECO:0007669"/>
    <property type="project" value="InterPro"/>
</dbReference>
<evidence type="ECO:0000313" key="11">
    <source>
        <dbReference type="EMBL" id="ADE16459.1"/>
    </source>
</evidence>
<evidence type="ECO:0000256" key="3">
    <source>
        <dbReference type="ARBA" id="ARBA00010860"/>
    </source>
</evidence>
<dbReference type="Pfam" id="PF11741">
    <property type="entry name" value="AMIN"/>
    <property type="match status" value="1"/>
</dbReference>
<evidence type="ECO:0000313" key="12">
    <source>
        <dbReference type="Proteomes" id="UP000001844"/>
    </source>
</evidence>
<dbReference type="GO" id="GO:0008745">
    <property type="term" value="F:N-acetylmuramoyl-L-alanine amidase activity"/>
    <property type="evidence" value="ECO:0007669"/>
    <property type="project" value="UniProtKB-EC"/>
</dbReference>
<dbReference type="AlphaFoldDB" id="D5C1A7"/>
<keyword evidence="8" id="KW-0961">Cell wall biogenesis/degradation</keyword>
<dbReference type="Gene3D" id="3.10.350.10">
    <property type="entry name" value="LysM domain"/>
    <property type="match status" value="1"/>
</dbReference>
<dbReference type="PANTHER" id="PTHR30404:SF0">
    <property type="entry name" value="N-ACETYLMURAMOYL-L-ALANINE AMIDASE AMIC"/>
    <property type="match status" value="1"/>
</dbReference>
<dbReference type="SUPFAM" id="SSF54106">
    <property type="entry name" value="LysM domain"/>
    <property type="match status" value="1"/>
</dbReference>
<keyword evidence="12" id="KW-1185">Reference proteome</keyword>
<evidence type="ECO:0000256" key="6">
    <source>
        <dbReference type="ARBA" id="ARBA00022764"/>
    </source>
</evidence>
<evidence type="ECO:0000256" key="8">
    <source>
        <dbReference type="ARBA" id="ARBA00023316"/>
    </source>
</evidence>
<dbReference type="Pfam" id="PF01476">
    <property type="entry name" value="LysM"/>
    <property type="match status" value="1"/>
</dbReference>
<dbReference type="RefSeq" id="WP_013034308.1">
    <property type="nucleotide sequence ID" value="NC_013960.1"/>
</dbReference>
<keyword evidence="7 11" id="KW-0378">Hydrolase</keyword>
<dbReference type="CDD" id="cd02696">
    <property type="entry name" value="MurNAc-LAA"/>
    <property type="match status" value="1"/>
</dbReference>
<dbReference type="InterPro" id="IPR050695">
    <property type="entry name" value="N-acetylmuramoyl_amidase_3"/>
</dbReference>
<dbReference type="Gene3D" id="2.60.40.3500">
    <property type="match status" value="1"/>
</dbReference>
<comment type="similarity">
    <text evidence="3">Belongs to the N-acetylmuramoyl-L-alanine amidase 3 family.</text>
</comment>
<dbReference type="PANTHER" id="PTHR30404">
    <property type="entry name" value="N-ACETYLMURAMOYL-L-ALANINE AMIDASE"/>
    <property type="match status" value="1"/>
</dbReference>
<gene>
    <name evidence="11" type="ordered locus">Nhal_3430</name>
</gene>
<dbReference type="HOGENOM" id="CLU_014322_2_3_6"/>
<dbReference type="InterPro" id="IPR036779">
    <property type="entry name" value="LysM_dom_sf"/>
</dbReference>
<dbReference type="FunFam" id="3.40.630.40:FF:000001">
    <property type="entry name" value="N-acetylmuramoyl-L-alanine amidase"/>
    <property type="match status" value="1"/>
</dbReference>
<comment type="catalytic activity">
    <reaction evidence="1">
        <text>Hydrolyzes the link between N-acetylmuramoyl residues and L-amino acid residues in certain cell-wall glycopeptides.</text>
        <dbReference type="EC" id="3.5.1.28"/>
    </reaction>
</comment>
<dbReference type="GO" id="GO:0030288">
    <property type="term" value="C:outer membrane-bounded periplasmic space"/>
    <property type="evidence" value="ECO:0007669"/>
    <property type="project" value="TreeGrafter"/>
</dbReference>
<dbReference type="PROSITE" id="PS51782">
    <property type="entry name" value="LYSM"/>
    <property type="match status" value="1"/>
</dbReference>
<dbReference type="STRING" id="472759.Nhal_3430"/>
<protein>
    <recommendedName>
        <fullName evidence="9">N-acetylmuramoyl-L-alanine amidase AmiC</fullName>
        <ecNumber evidence="4">3.5.1.28</ecNumber>
    </recommendedName>
</protein>
<dbReference type="InterPro" id="IPR002508">
    <property type="entry name" value="MurNAc-LAA_cat"/>
</dbReference>
<dbReference type="GO" id="GO:0071555">
    <property type="term" value="P:cell wall organization"/>
    <property type="evidence" value="ECO:0007669"/>
    <property type="project" value="UniProtKB-KW"/>
</dbReference>
<evidence type="ECO:0000256" key="9">
    <source>
        <dbReference type="ARBA" id="ARBA00074581"/>
    </source>
</evidence>
<dbReference type="Proteomes" id="UP000001844">
    <property type="component" value="Chromosome"/>
</dbReference>
<feature type="domain" description="LysM" evidence="10">
    <location>
        <begin position="402"/>
        <end position="445"/>
    </location>
</feature>
<organism evidence="11 12">
    <name type="scientific">Nitrosococcus halophilus (strain Nc4)</name>
    <dbReference type="NCBI Taxonomy" id="472759"/>
    <lineage>
        <taxon>Bacteria</taxon>
        <taxon>Pseudomonadati</taxon>
        <taxon>Pseudomonadota</taxon>
        <taxon>Gammaproteobacteria</taxon>
        <taxon>Chromatiales</taxon>
        <taxon>Chromatiaceae</taxon>
        <taxon>Nitrosococcus</taxon>
    </lineage>
</organism>
<dbReference type="SUPFAM" id="SSF53187">
    <property type="entry name" value="Zn-dependent exopeptidases"/>
    <property type="match status" value="1"/>
</dbReference>
<dbReference type="KEGG" id="nhl:Nhal_3430"/>
<keyword evidence="5" id="KW-0732">Signal</keyword>
<dbReference type="SMART" id="SM00257">
    <property type="entry name" value="LysM"/>
    <property type="match status" value="1"/>
</dbReference>
<evidence type="ECO:0000256" key="7">
    <source>
        <dbReference type="ARBA" id="ARBA00022801"/>
    </source>
</evidence>
<evidence type="ECO:0000256" key="5">
    <source>
        <dbReference type="ARBA" id="ARBA00022729"/>
    </source>
</evidence>
<dbReference type="eggNOG" id="COG0860">
    <property type="taxonomic scope" value="Bacteria"/>
</dbReference>
<dbReference type="InterPro" id="IPR018392">
    <property type="entry name" value="LysM"/>
</dbReference>
<dbReference type="Pfam" id="PF01520">
    <property type="entry name" value="Amidase_3"/>
    <property type="match status" value="1"/>
</dbReference>
<proteinExistence type="inferred from homology"/>
<evidence type="ECO:0000256" key="1">
    <source>
        <dbReference type="ARBA" id="ARBA00001561"/>
    </source>
</evidence>
<evidence type="ECO:0000256" key="4">
    <source>
        <dbReference type="ARBA" id="ARBA00011901"/>
    </source>
</evidence>
<dbReference type="eggNOG" id="COG1388">
    <property type="taxonomic scope" value="Bacteria"/>
</dbReference>
<keyword evidence="6" id="KW-0574">Periplasm</keyword>
<accession>D5C1A7</accession>
<dbReference type="InterPro" id="IPR021731">
    <property type="entry name" value="AMIN_dom"/>
</dbReference>
<dbReference type="Gene3D" id="3.40.630.40">
    <property type="entry name" value="Zn-dependent exopeptidases"/>
    <property type="match status" value="1"/>
</dbReference>
<dbReference type="SMART" id="SM00646">
    <property type="entry name" value="Ami_3"/>
    <property type="match status" value="1"/>
</dbReference>
<dbReference type="EMBL" id="CP001798">
    <property type="protein sequence ID" value="ADE16459.1"/>
    <property type="molecule type" value="Genomic_DNA"/>
</dbReference>
<evidence type="ECO:0000259" key="10">
    <source>
        <dbReference type="PROSITE" id="PS51782"/>
    </source>
</evidence>
<sequence length="446" mass="49158">MGPTIVDIPVTVRRITCLLLLCLAPVLAFASTQVHGVRVWPAAEKTRLVFDLSAPAQHRVFTLTNPHRIVIDLANTRLAHSLPKRSFGGDLLRGLRSADKSTGILRVVLDLAHAAHPKSFLLKPYKNYGHRLVIDLTRTEIKKPQPKSVKPVKLVKKVTPVTTEKLRDIVIAIDAGHGGEDPGAIGPQGTQEKDVVLAIARELARLVEREPGMRPVMIRNGDYYVGLRERINEARQHKADLFISIHADAFTHPKARGASVYVLSGKGASSEAARYLAKKENESDLIGGVSLNDKGDLLAQVLLDLSQTSSREASLETAEAILAGLGKVGQVHNRNVQHAGFAVLKSPDVPSVLVETAFISNPQEERKLRSRHHQRRLAKAMMDGIRRYFYRNPLPGTLLAQRRHIISRGDTLSEVAQHYDVNLNQLRLVNGLEGDRIKVGDILLIP</sequence>
<comment type="subcellular location">
    <subcellularLocation>
        <location evidence="2">Periplasm</location>
    </subcellularLocation>
</comment>
<dbReference type="CDD" id="cd00118">
    <property type="entry name" value="LysM"/>
    <property type="match status" value="1"/>
</dbReference>